<reference evidence="3 4" key="1">
    <citation type="journal article" date="2010" name="Stand. Genomic Sci.">
        <title>Complete genome sequence of Arcanobacterium haemolyticum type strain (11018).</title>
        <authorList>
            <person name="Yasawong M."/>
            <person name="Teshima H."/>
            <person name="Lapidus A."/>
            <person name="Nolan M."/>
            <person name="Lucas S."/>
            <person name="Glavina Del Rio T."/>
            <person name="Tice H."/>
            <person name="Cheng J."/>
            <person name="Bruce D."/>
            <person name="Detter C."/>
            <person name="Tapia R."/>
            <person name="Han C."/>
            <person name="Goodwin L."/>
            <person name="Pitluck S."/>
            <person name="Liolios K."/>
            <person name="Ivanova N."/>
            <person name="Mavromatis K."/>
            <person name="Mikhailova N."/>
            <person name="Pati A."/>
            <person name="Chen A."/>
            <person name="Palaniappan K."/>
            <person name="Land M."/>
            <person name="Hauser L."/>
            <person name="Chang Y."/>
            <person name="Jeffries C."/>
            <person name="Rohde M."/>
            <person name="Sikorski J."/>
            <person name="Pukall R."/>
            <person name="Goker M."/>
            <person name="Woyke T."/>
            <person name="Bristow J."/>
            <person name="Eisen J."/>
            <person name="Markowitz V."/>
            <person name="Hugenholtz P."/>
            <person name="Kyrpides N."/>
            <person name="Klenk H."/>
        </authorList>
    </citation>
    <scope>NUCLEOTIDE SEQUENCE [LARGE SCALE GENOMIC DNA]</scope>
    <source>
        <strain evidence="4">ATCC 9345 / DSM 20595 / CCUG 17215 / LMG 16163 / NBRC 15585 / NCTC 8452 / 11018</strain>
    </source>
</reference>
<dbReference type="STRING" id="644284.Arch_1687"/>
<dbReference type="KEGG" id="ahe:Arch_1687"/>
<proteinExistence type="predicted"/>
<dbReference type="InterPro" id="IPR041131">
    <property type="entry name" value="MuF_C"/>
</dbReference>
<evidence type="ECO:0000259" key="2">
    <source>
        <dbReference type="Pfam" id="PF18819"/>
    </source>
</evidence>
<dbReference type="OrthoDB" id="9815272at2"/>
<evidence type="ECO:0000256" key="1">
    <source>
        <dbReference type="SAM" id="MobiDB-lite"/>
    </source>
</evidence>
<dbReference type="EMBL" id="CP002045">
    <property type="protein sequence ID" value="ADH93370.1"/>
    <property type="molecule type" value="Genomic_DNA"/>
</dbReference>
<sequence length="291" mass="32987">MNQTVADVRRVLSIIARYEDSIRRPQEQRWTLVTGHPQWCSNNHLDQQNPVQGIKSLDFDKYYQYAKKCFCYLPFGQSVDSVLSYTYAKYDAVFVCRTPLIYKNMGWSSNNIFHTQNHIHKEVEPEPQGHGLSVETLKQLPELLERPAAVFNSLTKNNAYTALLDAKDNAGRVILVALQPDGRAYYQGQYVNETIALSVYGRNSIEQFLQRNVEQNAIKYVNLEILKELIPIPALQLLGSNISSTKSIQQPPAIPQPHTREDLTARISGHISDHPSPAPASPSISPERSKR</sequence>
<dbReference type="Pfam" id="PF18819">
    <property type="entry name" value="MuF_C"/>
    <property type="match status" value="1"/>
</dbReference>
<keyword evidence="4" id="KW-1185">Reference proteome</keyword>
<dbReference type="Proteomes" id="UP000000376">
    <property type="component" value="Chromosome"/>
</dbReference>
<feature type="domain" description="Phage MuF C-terminal" evidence="2">
    <location>
        <begin position="128"/>
        <end position="223"/>
    </location>
</feature>
<protein>
    <recommendedName>
        <fullName evidence="2">Phage MuF C-terminal domain-containing protein</fullName>
    </recommendedName>
</protein>
<feature type="compositionally biased region" description="Low complexity" evidence="1">
    <location>
        <begin position="281"/>
        <end position="291"/>
    </location>
</feature>
<dbReference type="RefSeq" id="WP_013170856.1">
    <property type="nucleotide sequence ID" value="NC_014218.1"/>
</dbReference>
<organism evidence="3 4">
    <name type="scientific">Arcanobacterium haemolyticum (strain ATCC 9345 / DSM 20595 / CCM 5947 / CCUG 17215 / LMG 16163 / NBRC 15585 / NCTC 8452 / 11018)</name>
    <dbReference type="NCBI Taxonomy" id="644284"/>
    <lineage>
        <taxon>Bacteria</taxon>
        <taxon>Bacillati</taxon>
        <taxon>Actinomycetota</taxon>
        <taxon>Actinomycetes</taxon>
        <taxon>Actinomycetales</taxon>
        <taxon>Actinomycetaceae</taxon>
        <taxon>Arcanobacterium</taxon>
    </lineage>
</organism>
<accession>D7BL40</accession>
<dbReference type="AlphaFoldDB" id="D7BL40"/>
<name>D7BL40_ARCHD</name>
<evidence type="ECO:0000313" key="4">
    <source>
        <dbReference type="Proteomes" id="UP000000376"/>
    </source>
</evidence>
<feature type="region of interest" description="Disordered" evidence="1">
    <location>
        <begin position="246"/>
        <end position="291"/>
    </location>
</feature>
<dbReference type="HOGENOM" id="CLU_955278_0_0_11"/>
<gene>
    <name evidence="3" type="ordered locus">Arch_1687</name>
</gene>
<evidence type="ECO:0000313" key="3">
    <source>
        <dbReference type="EMBL" id="ADH93370.1"/>
    </source>
</evidence>